<comment type="caution">
    <text evidence="4">The sequence shown here is derived from an EMBL/GenBank/DDBJ whole genome shotgun (WGS) entry which is preliminary data.</text>
</comment>
<feature type="domain" description="Beta-Casp" evidence="3">
    <location>
        <begin position="250"/>
        <end position="380"/>
    </location>
</feature>
<dbReference type="Gene3D" id="3.60.15.10">
    <property type="entry name" value="Ribonuclease Z/Hydroxyacylglutathione hydrolase-like"/>
    <property type="match status" value="1"/>
</dbReference>
<accession>A0A9D1GT42</accession>
<dbReference type="GO" id="GO:0004521">
    <property type="term" value="F:RNA endonuclease activity"/>
    <property type="evidence" value="ECO:0007669"/>
    <property type="project" value="TreeGrafter"/>
</dbReference>
<protein>
    <submittedName>
        <fullName evidence="4">MBL fold metallo-hydrolase</fullName>
    </submittedName>
</protein>
<dbReference type="SMART" id="SM00849">
    <property type="entry name" value="Lactamase_B"/>
    <property type="match status" value="1"/>
</dbReference>
<sequence length="536" mass="59662">MNIYFIGAAHEVTGSCTLLEACGKKILVDCGMEQGGNVYENVEIPYAYGEIDALLLTHAHIDHSGRIPFLVANGFGAPIYSTEATYELCRIMLMDSAHIQESDAEWQNRKNERSGREHVDPLYTSKDAEKSLELFEPKRYDEYCEIFDGIKIRFIDAGHLLGSSCIEITVTEDGKTRSIMFSGDLGNISRPLLRDPQTPPMADYVVIESTYGTRLHGPRPDYVGQLSEIIESTFDKGGNVVIPSFAVGRTQELLYLFRYIKENNILKRHNDFSVWVDSPLAVDATAIYINPRLKSYFDKETLALVNSGVNPIFFPGLYLSVTSEESKAINADPSPKVILSASGMCEAGRIRHHLKHNLWRHESTILFVGYQAEGTLGRKIIEGATDVKLFGEDIHVNARIAQLEGISGHADKNMLLGWLEKMPQKPKMVFVNHGQELSCDEFAKTIENELSIPAIPPYSGDGFALGDSVVQTEVGKRVLISKKSAPTRKADAVYERLVNAGQSLMHIIEQNRGGANKDLARFADQIIALAEKYKRD</sequence>
<dbReference type="PANTHER" id="PTHR11203">
    <property type="entry name" value="CLEAVAGE AND POLYADENYLATION SPECIFICITY FACTOR FAMILY MEMBER"/>
    <property type="match status" value="1"/>
</dbReference>
<dbReference type="PANTHER" id="PTHR11203:SF37">
    <property type="entry name" value="INTEGRATOR COMPLEX SUBUNIT 11"/>
    <property type="match status" value="1"/>
</dbReference>
<dbReference type="CDD" id="cd16295">
    <property type="entry name" value="TTHA0252-CPSF-like_MBL-fold"/>
    <property type="match status" value="1"/>
</dbReference>
<dbReference type="InterPro" id="IPR022712">
    <property type="entry name" value="Beta_Casp"/>
</dbReference>
<feature type="domain" description="Metallo-beta-lactamase" evidence="2">
    <location>
        <begin position="13"/>
        <end position="226"/>
    </location>
</feature>
<evidence type="ECO:0000313" key="5">
    <source>
        <dbReference type="Proteomes" id="UP000824136"/>
    </source>
</evidence>
<dbReference type="InterPro" id="IPR011108">
    <property type="entry name" value="RMMBL"/>
</dbReference>
<evidence type="ECO:0000313" key="4">
    <source>
        <dbReference type="EMBL" id="HIT58577.1"/>
    </source>
</evidence>
<dbReference type="InterPro" id="IPR001279">
    <property type="entry name" value="Metallo-B-lactamas"/>
</dbReference>
<evidence type="ECO:0000259" key="3">
    <source>
        <dbReference type="SMART" id="SM01027"/>
    </source>
</evidence>
<evidence type="ECO:0000256" key="1">
    <source>
        <dbReference type="ARBA" id="ARBA00022801"/>
    </source>
</evidence>
<dbReference type="GO" id="GO:0016787">
    <property type="term" value="F:hydrolase activity"/>
    <property type="evidence" value="ECO:0007669"/>
    <property type="project" value="UniProtKB-KW"/>
</dbReference>
<dbReference type="SMART" id="SM01027">
    <property type="entry name" value="Beta-Casp"/>
    <property type="match status" value="1"/>
</dbReference>
<keyword evidence="1" id="KW-0378">Hydrolase</keyword>
<dbReference type="InterPro" id="IPR050698">
    <property type="entry name" value="MBL"/>
</dbReference>
<dbReference type="InterPro" id="IPR036866">
    <property type="entry name" value="RibonucZ/Hydroxyglut_hydro"/>
</dbReference>
<dbReference type="AlphaFoldDB" id="A0A9D1GT42"/>
<dbReference type="SUPFAM" id="SSF56281">
    <property type="entry name" value="Metallo-hydrolase/oxidoreductase"/>
    <property type="match status" value="1"/>
</dbReference>
<evidence type="ECO:0000259" key="2">
    <source>
        <dbReference type="SMART" id="SM00849"/>
    </source>
</evidence>
<organism evidence="4 5">
    <name type="scientific">Candidatus Faeciplasma pullistercoris</name>
    <dbReference type="NCBI Taxonomy" id="2840800"/>
    <lineage>
        <taxon>Bacteria</taxon>
        <taxon>Bacillati</taxon>
        <taxon>Bacillota</taxon>
        <taxon>Clostridia</taxon>
        <taxon>Eubacteriales</taxon>
        <taxon>Oscillospiraceae</taxon>
        <taxon>Oscillospiraceae incertae sedis</taxon>
        <taxon>Candidatus Faeciplasma</taxon>
    </lineage>
</organism>
<dbReference type="Gene3D" id="3.40.50.10890">
    <property type="match status" value="1"/>
</dbReference>
<reference evidence="4" key="1">
    <citation type="submission" date="2020-10" db="EMBL/GenBank/DDBJ databases">
        <authorList>
            <person name="Gilroy R."/>
        </authorList>
    </citation>
    <scope>NUCLEOTIDE SEQUENCE</scope>
    <source>
        <strain evidence="4">CHK33-4379</strain>
    </source>
</reference>
<dbReference type="Pfam" id="PF10996">
    <property type="entry name" value="Beta-Casp"/>
    <property type="match status" value="1"/>
</dbReference>
<dbReference type="Pfam" id="PF07521">
    <property type="entry name" value="RMMBL"/>
    <property type="match status" value="1"/>
</dbReference>
<name>A0A9D1GT42_9FIRM</name>
<dbReference type="Proteomes" id="UP000824136">
    <property type="component" value="Unassembled WGS sequence"/>
</dbReference>
<dbReference type="EMBL" id="DVLL01000011">
    <property type="protein sequence ID" value="HIT58577.1"/>
    <property type="molecule type" value="Genomic_DNA"/>
</dbReference>
<dbReference type="Pfam" id="PF16661">
    <property type="entry name" value="Lactamase_B_6"/>
    <property type="match status" value="1"/>
</dbReference>
<gene>
    <name evidence="4" type="ORF">IAC39_02520</name>
</gene>
<reference evidence="4" key="2">
    <citation type="journal article" date="2021" name="PeerJ">
        <title>Extensive microbial diversity within the chicken gut microbiome revealed by metagenomics and culture.</title>
        <authorList>
            <person name="Gilroy R."/>
            <person name="Ravi A."/>
            <person name="Getino M."/>
            <person name="Pursley I."/>
            <person name="Horton D.L."/>
            <person name="Alikhan N.F."/>
            <person name="Baker D."/>
            <person name="Gharbi K."/>
            <person name="Hall N."/>
            <person name="Watson M."/>
            <person name="Adriaenssens E.M."/>
            <person name="Foster-Nyarko E."/>
            <person name="Jarju S."/>
            <person name="Secka A."/>
            <person name="Antonio M."/>
            <person name="Oren A."/>
            <person name="Chaudhuri R.R."/>
            <person name="La Ragione R."/>
            <person name="Hildebrand F."/>
            <person name="Pallen M.J."/>
        </authorList>
    </citation>
    <scope>NUCLEOTIDE SEQUENCE</scope>
    <source>
        <strain evidence="4">CHK33-4379</strain>
    </source>
</reference>
<proteinExistence type="predicted"/>